<feature type="domain" description="CRAL-TRIO" evidence="3">
    <location>
        <begin position="243"/>
        <end position="391"/>
    </location>
</feature>
<feature type="region of interest" description="Disordered" evidence="1">
    <location>
        <begin position="126"/>
        <end position="149"/>
    </location>
</feature>
<feature type="transmembrane region" description="Helical" evidence="2">
    <location>
        <begin position="445"/>
        <end position="466"/>
    </location>
</feature>
<reference evidence="5" key="1">
    <citation type="journal article" date="2018" name="Gigascience">
        <title>Genome assembly of the Pink Ipe (Handroanthus impetiginosus, Bignoniaceae), a highly valued, ecologically keystone Neotropical timber forest tree.</title>
        <authorList>
            <person name="Silva-Junior O.B."/>
            <person name="Grattapaglia D."/>
            <person name="Novaes E."/>
            <person name="Collevatti R.G."/>
        </authorList>
    </citation>
    <scope>NUCLEOTIDE SEQUENCE [LARGE SCALE GENOMIC DNA]</scope>
    <source>
        <strain evidence="5">cv. UFG-1</strain>
    </source>
</reference>
<dbReference type="OrthoDB" id="1434354at2759"/>
<dbReference type="Proteomes" id="UP000231279">
    <property type="component" value="Unassembled WGS sequence"/>
</dbReference>
<dbReference type="InterPro" id="IPR001251">
    <property type="entry name" value="CRAL-TRIO_dom"/>
</dbReference>
<organism evidence="4 5">
    <name type="scientific">Handroanthus impetiginosus</name>
    <dbReference type="NCBI Taxonomy" id="429701"/>
    <lineage>
        <taxon>Eukaryota</taxon>
        <taxon>Viridiplantae</taxon>
        <taxon>Streptophyta</taxon>
        <taxon>Embryophyta</taxon>
        <taxon>Tracheophyta</taxon>
        <taxon>Spermatophyta</taxon>
        <taxon>Magnoliopsida</taxon>
        <taxon>eudicotyledons</taxon>
        <taxon>Gunneridae</taxon>
        <taxon>Pentapetalae</taxon>
        <taxon>asterids</taxon>
        <taxon>lamiids</taxon>
        <taxon>Lamiales</taxon>
        <taxon>Bignoniaceae</taxon>
        <taxon>Crescentiina</taxon>
        <taxon>Tabebuia alliance</taxon>
        <taxon>Handroanthus</taxon>
    </lineage>
</organism>
<dbReference type="PANTHER" id="PTHR47041:SF2">
    <property type="entry name" value="SEC14 CYTOSOLIC FACTOR FAMILY PROTEIN _ PHOSPHOGLYCERIDE TRANSFER FAMILY PROTEIN"/>
    <property type="match status" value="1"/>
</dbReference>
<dbReference type="Pfam" id="PF00650">
    <property type="entry name" value="CRAL_TRIO"/>
    <property type="match status" value="1"/>
</dbReference>
<dbReference type="EMBL" id="NKXS01001169">
    <property type="protein sequence ID" value="PIN20157.1"/>
    <property type="molecule type" value="Genomic_DNA"/>
</dbReference>
<dbReference type="InterPro" id="IPR036865">
    <property type="entry name" value="CRAL-TRIO_dom_sf"/>
</dbReference>
<keyword evidence="5" id="KW-1185">Reference proteome</keyword>
<evidence type="ECO:0000313" key="5">
    <source>
        <dbReference type="Proteomes" id="UP000231279"/>
    </source>
</evidence>
<comment type="caution">
    <text evidence="4">The sequence shown here is derived from an EMBL/GenBank/DDBJ whole genome shotgun (WGS) entry which is preliminary data.</text>
</comment>
<protein>
    <submittedName>
        <fullName evidence="4">Phosphatidylinositol transfer protein SEC14</fullName>
    </submittedName>
</protein>
<evidence type="ECO:0000259" key="3">
    <source>
        <dbReference type="PROSITE" id="PS50191"/>
    </source>
</evidence>
<accession>A0A2G9HRK3</accession>
<evidence type="ECO:0000256" key="2">
    <source>
        <dbReference type="SAM" id="Phobius"/>
    </source>
</evidence>
<dbReference type="AlphaFoldDB" id="A0A2G9HRK3"/>
<dbReference type="SUPFAM" id="SSF52087">
    <property type="entry name" value="CRAL/TRIO domain"/>
    <property type="match status" value="1"/>
</dbReference>
<evidence type="ECO:0000313" key="4">
    <source>
        <dbReference type="EMBL" id="PIN20157.1"/>
    </source>
</evidence>
<keyword evidence="2" id="KW-0472">Membrane</keyword>
<name>A0A2G9HRK3_9LAMI</name>
<sequence>MANFVNNKNVSKNLSIAPGRKSSALQPLRPIISNKWEFGKGTSGQVTSFLIKTIALETVRRFSRAKCPLLWNGLQGLQVFCCPPFKWIQCYYPFGFLVKGVQSISRPLLVLSLVDAFSNHSEHSNIVLDDTENSPGDGESQVAPASLPVNPSLQHNPSMRIGDENSQGLLPTDWLNRFYKELENLGITLPERLNEGEIRRFYAAANGDLSSLLSSVQKTIRWRETYRILSGEELEMWSNMIFWHGFDENHRPCLIVRLGLACTNLPSHARPRFAQAVISQVEHGVLHLVNGENPQITVLVDCQGLSPLRLPMQTMRYCCNLLQDHFPNVLGCLIVIRLPSVARVIAQTFIQVFKPATKRKLRIEGDAYHKILSEGFQMLPSYLGGRCTCTRCGKIETGSLQQIPGSSQTSSTESVSDLLNAEDFPSLQPTYQYDTIMDNYCSQTIRTAVVGILIVWVLIAFIEGIYNPETRPILPL</sequence>
<dbReference type="Gene3D" id="3.40.525.10">
    <property type="entry name" value="CRAL-TRIO lipid binding domain"/>
    <property type="match status" value="1"/>
</dbReference>
<gene>
    <name evidence="4" type="ORF">CDL12_07173</name>
</gene>
<dbReference type="SMART" id="SM00516">
    <property type="entry name" value="SEC14"/>
    <property type="match status" value="1"/>
</dbReference>
<proteinExistence type="predicted"/>
<dbReference type="STRING" id="429701.A0A2G9HRK3"/>
<evidence type="ECO:0000256" key="1">
    <source>
        <dbReference type="SAM" id="MobiDB-lite"/>
    </source>
</evidence>
<dbReference type="CDD" id="cd00170">
    <property type="entry name" value="SEC14"/>
    <property type="match status" value="1"/>
</dbReference>
<keyword evidence="2" id="KW-1133">Transmembrane helix</keyword>
<dbReference type="PANTHER" id="PTHR47041">
    <property type="entry name" value="SEC14 CYTOSOLIC FACTOR FAMILY PROTEIN / PHOSPHOGLYCERIDE TRANSFER FAMILY PROTEIN"/>
    <property type="match status" value="1"/>
</dbReference>
<keyword evidence="2" id="KW-0812">Transmembrane</keyword>
<dbReference type="PROSITE" id="PS50191">
    <property type="entry name" value="CRAL_TRIO"/>
    <property type="match status" value="1"/>
</dbReference>